<dbReference type="HOGENOM" id="CLU_093128_0_0_0"/>
<protein>
    <recommendedName>
        <fullName evidence="3">Methyltransferase</fullName>
    </recommendedName>
</protein>
<proteinExistence type="predicted"/>
<dbReference type="Gene3D" id="3.40.50.150">
    <property type="entry name" value="Vaccinia Virus protein VP39"/>
    <property type="match status" value="1"/>
</dbReference>
<name>C5CD60_KOSOT</name>
<dbReference type="PANTHER" id="PTHR36112">
    <property type="entry name" value="RIBOSOMAL RNA SMALL SUBUNIT METHYLTRANSFERASE J"/>
    <property type="match status" value="1"/>
</dbReference>
<dbReference type="SUPFAM" id="SSF53335">
    <property type="entry name" value="S-adenosyl-L-methionine-dependent methyltransferases"/>
    <property type="match status" value="1"/>
</dbReference>
<dbReference type="AlphaFoldDB" id="C5CD60"/>
<gene>
    <name evidence="1" type="ordered locus">Kole_0279</name>
</gene>
<keyword evidence="2" id="KW-1185">Reference proteome</keyword>
<evidence type="ECO:0008006" key="3">
    <source>
        <dbReference type="Google" id="ProtNLM"/>
    </source>
</evidence>
<evidence type="ECO:0000313" key="1">
    <source>
        <dbReference type="EMBL" id="ACR79004.1"/>
    </source>
</evidence>
<dbReference type="KEGG" id="kol:Kole_0279"/>
<dbReference type="GO" id="GO:0008990">
    <property type="term" value="F:rRNA (guanine-N2-)-methyltransferase activity"/>
    <property type="evidence" value="ECO:0007669"/>
    <property type="project" value="InterPro"/>
</dbReference>
<reference evidence="1 2" key="1">
    <citation type="submission" date="2009-06" db="EMBL/GenBank/DDBJ databases">
        <title>Complete sequence of Thermotogales bacterium TBF 19.5.1.</title>
        <authorList>
            <consortium name="US DOE Joint Genome Institute"/>
            <person name="Lucas S."/>
            <person name="Copeland A."/>
            <person name="Lapidus A."/>
            <person name="Glavina del Rio T."/>
            <person name="Tice H."/>
            <person name="Bruce D."/>
            <person name="Goodwin L."/>
            <person name="Pitluck S."/>
            <person name="Chertkov O."/>
            <person name="Brettin T."/>
            <person name="Detter J.C."/>
            <person name="Han C."/>
            <person name="Schmutz J."/>
            <person name="Larimer F."/>
            <person name="Land M."/>
            <person name="Hauser L."/>
            <person name="Kyrpides N."/>
            <person name="Ovchinnikova G."/>
            <person name="Noll K."/>
        </authorList>
    </citation>
    <scope>NUCLEOTIDE SEQUENCE [LARGE SCALE GENOMIC DNA]</scope>
    <source>
        <strain evidence="2">ATCC BAA-1733 / DSM 21960 / TBF 19.5.1</strain>
    </source>
</reference>
<sequence>MTFIVTTSHKPDAKIAARAKDLAAKLGVPYVSRRRLKDYLKLKPVDFYYVLDRNGQLSISYDNQRFFFHPSMAKLRLKNFRDGQRDHLIESLELKGNELILDTTFGLGSEAILMAHFLTQGKVIGLEASPHIYRVVKHGLEHYPFQYQWMYDAVSKIILINADLKKFIRKVADGVYDIVYCDPMFEVPQYSSSSLNPLRPFAVYNPINEEDVLEMLRIAKKRVVLKTRNTDSLFDSFKTIKFDRISGGKSSGVLYGVIEKK</sequence>
<dbReference type="PANTHER" id="PTHR36112:SF1">
    <property type="entry name" value="RIBOSOMAL RNA SMALL SUBUNIT METHYLTRANSFERASE J"/>
    <property type="match status" value="1"/>
</dbReference>
<dbReference type="InterPro" id="IPR007536">
    <property type="entry name" value="16SrRNA_methylTrfase_J"/>
</dbReference>
<dbReference type="STRING" id="521045.Kole_0279"/>
<dbReference type="OrthoDB" id="1653798at2"/>
<dbReference type="Proteomes" id="UP000002382">
    <property type="component" value="Chromosome"/>
</dbReference>
<organism evidence="1 2">
    <name type="scientific">Kosmotoga olearia (strain ATCC BAA-1733 / DSM 21960 / TBF 19.5.1)</name>
    <dbReference type="NCBI Taxonomy" id="521045"/>
    <lineage>
        <taxon>Bacteria</taxon>
        <taxon>Thermotogati</taxon>
        <taxon>Thermotogota</taxon>
        <taxon>Thermotogae</taxon>
        <taxon>Kosmotogales</taxon>
        <taxon>Kosmotogaceae</taxon>
        <taxon>Kosmotoga</taxon>
    </lineage>
</organism>
<dbReference type="RefSeq" id="WP_012744791.1">
    <property type="nucleotide sequence ID" value="NC_012785.1"/>
</dbReference>
<accession>C5CD60</accession>
<dbReference type="eggNOG" id="COG4123">
    <property type="taxonomic scope" value="Bacteria"/>
</dbReference>
<dbReference type="EMBL" id="CP001634">
    <property type="protein sequence ID" value="ACR79004.1"/>
    <property type="molecule type" value="Genomic_DNA"/>
</dbReference>
<dbReference type="Pfam" id="PF04445">
    <property type="entry name" value="SAM_MT"/>
    <property type="match status" value="1"/>
</dbReference>
<evidence type="ECO:0000313" key="2">
    <source>
        <dbReference type="Proteomes" id="UP000002382"/>
    </source>
</evidence>
<reference evidence="1 2" key="2">
    <citation type="journal article" date="2011" name="J. Bacteriol.">
        <title>Genome Sequence of Kosmotoga olearia Strain TBF 19.5.1, a Thermophilic Bacterium with a Wide Growth Temperature Range, Isolated from the Troll B Oil Platform in the North Sea.</title>
        <authorList>
            <person name="Swithers K.S."/>
            <person name="Dipippo J.L."/>
            <person name="Bruce D.C."/>
            <person name="Detter C."/>
            <person name="Tapia R."/>
            <person name="Han S."/>
            <person name="Goodwin L.A."/>
            <person name="Han J."/>
            <person name="Woyke T."/>
            <person name="Pitluck S."/>
            <person name="Pennacchio L."/>
            <person name="Nolan M."/>
            <person name="Mikhailova N."/>
            <person name="Land M.L."/>
            <person name="Nesbo C.L."/>
            <person name="Gogarten J.P."/>
            <person name="Noll K.M."/>
        </authorList>
    </citation>
    <scope>NUCLEOTIDE SEQUENCE [LARGE SCALE GENOMIC DNA]</scope>
    <source>
        <strain evidence="2">ATCC BAA-1733 / DSM 21960 / TBF 19.5.1</strain>
    </source>
</reference>
<dbReference type="InterPro" id="IPR029063">
    <property type="entry name" value="SAM-dependent_MTases_sf"/>
</dbReference>